<reference evidence="3 4" key="1">
    <citation type="journal article" date="2013" name="Genome Biol.">
        <title>Genome of Acanthamoeba castellanii highlights extensive lateral gene transfer and early evolution of tyrosine kinase signaling.</title>
        <authorList>
            <person name="Clarke M."/>
            <person name="Lohan A.J."/>
            <person name="Liu B."/>
            <person name="Lagkouvardos I."/>
            <person name="Roy S."/>
            <person name="Zafar N."/>
            <person name="Bertelli C."/>
            <person name="Schilde C."/>
            <person name="Kianianmomeni A."/>
            <person name="Burglin T.R."/>
            <person name="Frech C."/>
            <person name="Turcotte B."/>
            <person name="Kopec K.O."/>
            <person name="Synnott J.M."/>
            <person name="Choo C."/>
            <person name="Paponov I."/>
            <person name="Finkler A."/>
            <person name="Soon Heng Tan C."/>
            <person name="Hutchins A.P."/>
            <person name="Weinmeier T."/>
            <person name="Rattei T."/>
            <person name="Chu J.S."/>
            <person name="Gimenez G."/>
            <person name="Irimia M."/>
            <person name="Rigden D.J."/>
            <person name="Fitzpatrick D.A."/>
            <person name="Lorenzo-Morales J."/>
            <person name="Bateman A."/>
            <person name="Chiu C.H."/>
            <person name="Tang P."/>
            <person name="Hegemann P."/>
            <person name="Fromm H."/>
            <person name="Raoult D."/>
            <person name="Greub G."/>
            <person name="Miranda-Saavedra D."/>
            <person name="Chen N."/>
            <person name="Nash P."/>
            <person name="Ginger M.L."/>
            <person name="Horn M."/>
            <person name="Schaap P."/>
            <person name="Caler L."/>
            <person name="Loftus B."/>
        </authorList>
    </citation>
    <scope>NUCLEOTIDE SEQUENCE [LARGE SCALE GENOMIC DNA]</scope>
    <source>
        <strain evidence="3 4">Neff</strain>
    </source>
</reference>
<proteinExistence type="predicted"/>
<dbReference type="Proteomes" id="UP000011083">
    <property type="component" value="Unassembled WGS sequence"/>
</dbReference>
<keyword evidence="1" id="KW-1133">Transmembrane helix</keyword>
<feature type="transmembrane region" description="Helical" evidence="1">
    <location>
        <begin position="428"/>
        <end position="456"/>
    </location>
</feature>
<evidence type="ECO:0000313" key="4">
    <source>
        <dbReference type="Proteomes" id="UP000011083"/>
    </source>
</evidence>
<organism evidence="3 4">
    <name type="scientific">Acanthamoeba castellanii (strain ATCC 30010 / Neff)</name>
    <dbReference type="NCBI Taxonomy" id="1257118"/>
    <lineage>
        <taxon>Eukaryota</taxon>
        <taxon>Amoebozoa</taxon>
        <taxon>Discosea</taxon>
        <taxon>Longamoebia</taxon>
        <taxon>Centramoebida</taxon>
        <taxon>Acanthamoebidae</taxon>
        <taxon>Acanthamoeba</taxon>
    </lineage>
</organism>
<keyword evidence="4" id="KW-1185">Reference proteome</keyword>
<evidence type="ECO:0000313" key="3">
    <source>
        <dbReference type="EMBL" id="ELR24388.1"/>
    </source>
</evidence>
<dbReference type="KEGG" id="acan:ACA1_026850"/>
<evidence type="ECO:0000256" key="1">
    <source>
        <dbReference type="SAM" id="Phobius"/>
    </source>
</evidence>
<dbReference type="GeneID" id="14925409"/>
<evidence type="ECO:0000256" key="2">
    <source>
        <dbReference type="SAM" id="SignalP"/>
    </source>
</evidence>
<dbReference type="RefSeq" id="XP_004354483.1">
    <property type="nucleotide sequence ID" value="XM_004354431.1"/>
</dbReference>
<sequence length="505" mass="53679">MATTRFSPVLALALLIITCYLASISEAQSVAAGLFALNGRTTAGANSSQVDWDSIYSGQYPAFTSVFVKDYFTGTSGSQQRDPSSWFQGLSKDSYDVPYWRWTPYLNTNDKGNILNAYAAVLSDNSTGRVSMYFGLDREAQNGAATVGYWFFQDGRVGLGSAVSSQAYAFNGQHMDGDLLIVADFPAQGSSTPASIKLLVWRGGNVSQIFYTDTKAKCDPNDVTQVVCAITNDYENITSPWYYNGKFGKGYAIPARNFFEGGIVVNGLVALANLTRMPCYSSFLATTRVSNALNAISEDFAFGGMKKCGLAIDADCLGGQQLVLDLNATYTVPPFEWNYTVSVTNLGYNDLIDVVIELNDEVLYDVGTLKSLETFAENGTISTNTSDIDMVFKAEATGNIAYSVVDSSNPCSDPVPVSGGDTLSPGEAAAIAIGGFIAAAVVVGAVAGLVAAGYLAMRKMNAAPPPEEIVPVEMDGQGNDAAGVNSLFEDNVTEGTNPMFHSPSV</sequence>
<gene>
    <name evidence="3" type="ORF">ACA1_026850</name>
</gene>
<keyword evidence="1" id="KW-0472">Membrane</keyword>
<feature type="chain" id="PRO_5003991253" evidence="2">
    <location>
        <begin position="28"/>
        <end position="505"/>
    </location>
</feature>
<keyword evidence="1" id="KW-0812">Transmembrane</keyword>
<protein>
    <submittedName>
        <fullName evidence="3">Uncharacterized protein</fullName>
    </submittedName>
</protein>
<feature type="signal peptide" evidence="2">
    <location>
        <begin position="1"/>
        <end position="27"/>
    </location>
</feature>
<dbReference type="EMBL" id="KB007827">
    <property type="protein sequence ID" value="ELR24388.1"/>
    <property type="molecule type" value="Genomic_DNA"/>
</dbReference>
<dbReference type="AlphaFoldDB" id="L8HI66"/>
<keyword evidence="2" id="KW-0732">Signal</keyword>
<name>L8HI66_ACACF</name>
<accession>L8HI66</accession>
<dbReference type="VEuPathDB" id="AmoebaDB:ACA1_026850"/>